<comment type="caution">
    <text evidence="14">The sequence shown here is derived from an EMBL/GenBank/DDBJ whole genome shotgun (WGS) entry which is preliminary data.</text>
</comment>
<dbReference type="SUPFAM" id="SSF52096">
    <property type="entry name" value="ClpP/crotonase"/>
    <property type="match status" value="1"/>
</dbReference>
<keyword evidence="4" id="KW-0645">Protease</keyword>
<dbReference type="GO" id="GO:0004252">
    <property type="term" value="F:serine-type endopeptidase activity"/>
    <property type="evidence" value="ECO:0007669"/>
    <property type="project" value="InterPro"/>
</dbReference>
<dbReference type="Gene3D" id="6.20.330.10">
    <property type="match status" value="1"/>
</dbReference>
<dbReference type="Proteomes" id="UP000051242">
    <property type="component" value="Unassembled WGS sequence"/>
</dbReference>
<dbReference type="AlphaFoldDB" id="A0A0R2THW1"/>
<feature type="domain" description="Peptidase S49 N-terminal proteobacteria" evidence="13">
    <location>
        <begin position="2"/>
        <end position="91"/>
    </location>
</feature>
<comment type="similarity">
    <text evidence="2">Belongs to the peptidase S49 family.</text>
</comment>
<protein>
    <recommendedName>
        <fullName evidence="16">Peptidase</fullName>
    </recommendedName>
</protein>
<name>A0A0R2THW1_9GAMM</name>
<feature type="transmembrane region" description="Helical" evidence="11">
    <location>
        <begin position="6"/>
        <end position="31"/>
    </location>
</feature>
<keyword evidence="5 11" id="KW-0812">Transmembrane</keyword>
<gene>
    <name evidence="14" type="ORF">ABR85_11325</name>
</gene>
<evidence type="ECO:0000313" key="15">
    <source>
        <dbReference type="Proteomes" id="UP000051242"/>
    </source>
</evidence>
<keyword evidence="6" id="KW-0378">Hydrolase</keyword>
<dbReference type="InterPro" id="IPR029045">
    <property type="entry name" value="ClpP/crotonase-like_dom_sf"/>
</dbReference>
<feature type="domain" description="Peptidase S49 N-terminal proteobacteria" evidence="13">
    <location>
        <begin position="95"/>
        <end position="198"/>
    </location>
</feature>
<keyword evidence="8 11" id="KW-1133">Transmembrane helix</keyword>
<reference evidence="14 15" key="1">
    <citation type="submission" date="2015-10" db="EMBL/GenBank/DDBJ databases">
        <title>Metagenome-Assembled Genomes uncover a global brackish microbiome.</title>
        <authorList>
            <person name="Hugerth L.W."/>
            <person name="Larsson J."/>
            <person name="Alneberg J."/>
            <person name="Lindh M.V."/>
            <person name="Legrand C."/>
            <person name="Pinhassi J."/>
            <person name="Andersson A.F."/>
        </authorList>
    </citation>
    <scope>NUCLEOTIDE SEQUENCE [LARGE SCALE GENOMIC DNA]</scope>
    <source>
        <strain evidence="14">BACL22 MAG-120619-bin3</strain>
    </source>
</reference>
<evidence type="ECO:0000256" key="4">
    <source>
        <dbReference type="ARBA" id="ARBA00022670"/>
    </source>
</evidence>
<keyword evidence="3" id="KW-1003">Cell membrane</keyword>
<dbReference type="NCBIfam" id="NF008745">
    <property type="entry name" value="PRK11778.1"/>
    <property type="match status" value="1"/>
</dbReference>
<dbReference type="GO" id="GO:0005886">
    <property type="term" value="C:plasma membrane"/>
    <property type="evidence" value="ECO:0007669"/>
    <property type="project" value="UniProtKB-SubCell"/>
</dbReference>
<evidence type="ECO:0000256" key="11">
    <source>
        <dbReference type="SAM" id="Phobius"/>
    </source>
</evidence>
<keyword evidence="9 11" id="KW-0472">Membrane</keyword>
<feature type="domain" description="Peptidase S49" evidence="12">
    <location>
        <begin position="201"/>
        <end position="350"/>
    </location>
</feature>
<dbReference type="InterPro" id="IPR047272">
    <property type="entry name" value="S49_SppA_C"/>
</dbReference>
<evidence type="ECO:0000256" key="9">
    <source>
        <dbReference type="ARBA" id="ARBA00023136"/>
    </source>
</evidence>
<evidence type="ECO:0000259" key="13">
    <source>
        <dbReference type="Pfam" id="PF08496"/>
    </source>
</evidence>
<evidence type="ECO:0000256" key="8">
    <source>
        <dbReference type="ARBA" id="ARBA00022989"/>
    </source>
</evidence>
<feature type="compositionally biased region" description="Basic and acidic residues" evidence="10">
    <location>
        <begin position="75"/>
        <end position="114"/>
    </location>
</feature>
<evidence type="ECO:0000256" key="1">
    <source>
        <dbReference type="ARBA" id="ARBA00004236"/>
    </source>
</evidence>
<dbReference type="Pfam" id="PF01343">
    <property type="entry name" value="Peptidase_S49"/>
    <property type="match status" value="1"/>
</dbReference>
<evidence type="ECO:0000256" key="5">
    <source>
        <dbReference type="ARBA" id="ARBA00022692"/>
    </source>
</evidence>
<dbReference type="PANTHER" id="PTHR42987">
    <property type="entry name" value="PEPTIDASE S49"/>
    <property type="match status" value="1"/>
</dbReference>
<accession>A0A0R2THW1</accession>
<dbReference type="GO" id="GO:0006508">
    <property type="term" value="P:proteolysis"/>
    <property type="evidence" value="ECO:0007669"/>
    <property type="project" value="UniProtKB-KW"/>
</dbReference>
<dbReference type="PANTHER" id="PTHR42987:SF4">
    <property type="entry name" value="PROTEASE SOHB-RELATED"/>
    <property type="match status" value="1"/>
</dbReference>
<comment type="subcellular location">
    <subcellularLocation>
        <location evidence="1">Cell membrane</location>
    </subcellularLocation>
</comment>
<evidence type="ECO:0000256" key="7">
    <source>
        <dbReference type="ARBA" id="ARBA00022825"/>
    </source>
</evidence>
<proteinExistence type="inferred from homology"/>
<evidence type="ECO:0000256" key="2">
    <source>
        <dbReference type="ARBA" id="ARBA00008683"/>
    </source>
</evidence>
<evidence type="ECO:0000256" key="6">
    <source>
        <dbReference type="ARBA" id="ARBA00022801"/>
    </source>
</evidence>
<dbReference type="EMBL" id="LICD01000002">
    <property type="protein sequence ID" value="KRO84512.1"/>
    <property type="molecule type" value="Genomic_DNA"/>
</dbReference>
<evidence type="ECO:0000259" key="12">
    <source>
        <dbReference type="Pfam" id="PF01343"/>
    </source>
</evidence>
<dbReference type="CDD" id="cd07023">
    <property type="entry name" value="S49_Sppa_N_C"/>
    <property type="match status" value="1"/>
</dbReference>
<dbReference type="Pfam" id="PF08496">
    <property type="entry name" value="Peptidase_S49_N"/>
    <property type="match status" value="2"/>
</dbReference>
<evidence type="ECO:0000256" key="3">
    <source>
        <dbReference type="ARBA" id="ARBA00022475"/>
    </source>
</evidence>
<sequence>MEYLIQYGMFLAKAATIVVAIVLVIGAIAAAGSRQRRASKRGEIVIERLNDHLEDLHDAVREEVIDPATLKLDNKARSKREKEEAKAETKRAKAEAKDKAKEKAKEKAKPKDESTQGANAAIPENKSSNEVHLDDAPSRRKRVYVLDFDGDVAAEEVSSLREEITTVLSIAEPCDEIILKLESPGGMVHAYGLAASQLQRIKDAKIPLTICVDKVAASGGYMMACLADKLVAAPFAIIGSIGVVVQLPNFHKILKKNEVDYEVISAGEYKRTLSTFGEITDKGRAKVQEDVENIHEIFKQWVKSHRPIVDVSRVATGETWVGMQAKERYLVDELNTSDDVLVRACKDADVFEVNYKFKQTLQDKLGAAVEAGVARAANKLLAADRSKDFQ</sequence>
<dbReference type="Gene3D" id="3.90.226.10">
    <property type="entry name" value="2-enoyl-CoA Hydratase, Chain A, domain 1"/>
    <property type="match status" value="1"/>
</dbReference>
<organism evidence="14 15">
    <name type="scientific">OM182 bacterium BACL3 MAG-120619-bin3</name>
    <dbReference type="NCBI Taxonomy" id="1655593"/>
    <lineage>
        <taxon>Bacteria</taxon>
        <taxon>Pseudomonadati</taxon>
        <taxon>Pseudomonadota</taxon>
        <taxon>Gammaproteobacteria</taxon>
        <taxon>OMG group</taxon>
        <taxon>OM182 clade</taxon>
    </lineage>
</organism>
<feature type="region of interest" description="Disordered" evidence="10">
    <location>
        <begin position="75"/>
        <end position="135"/>
    </location>
</feature>
<evidence type="ECO:0000313" key="14">
    <source>
        <dbReference type="EMBL" id="KRO84512.1"/>
    </source>
</evidence>
<dbReference type="InterPro" id="IPR013703">
    <property type="entry name" value="Peptidase_S49_N_proteobac"/>
</dbReference>
<keyword evidence="7" id="KW-0720">Serine protease</keyword>
<evidence type="ECO:0000256" key="10">
    <source>
        <dbReference type="SAM" id="MobiDB-lite"/>
    </source>
</evidence>
<evidence type="ECO:0008006" key="16">
    <source>
        <dbReference type="Google" id="ProtNLM"/>
    </source>
</evidence>
<dbReference type="InterPro" id="IPR002142">
    <property type="entry name" value="Peptidase_S49"/>
</dbReference>